<comment type="caution">
    <text evidence="3">The sequence shown here is derived from an EMBL/GenBank/DDBJ whole genome shotgun (WGS) entry which is preliminary data.</text>
</comment>
<evidence type="ECO:0000256" key="2">
    <source>
        <dbReference type="RuleBase" id="RU004508"/>
    </source>
</evidence>
<dbReference type="EMBL" id="JBHRZH010000009">
    <property type="protein sequence ID" value="MFC3761830.1"/>
    <property type="molecule type" value="Genomic_DNA"/>
</dbReference>
<dbReference type="PANTHER" id="PTHR30244:SF34">
    <property type="entry name" value="DTDP-4-AMINO-4,6-DIDEOXYGALACTOSE TRANSAMINASE"/>
    <property type="match status" value="1"/>
</dbReference>
<dbReference type="Proteomes" id="UP001595699">
    <property type="component" value="Unassembled WGS sequence"/>
</dbReference>
<dbReference type="PIRSF" id="PIRSF000390">
    <property type="entry name" value="PLP_StrS"/>
    <property type="match status" value="1"/>
</dbReference>
<keyword evidence="3" id="KW-0808">Transferase</keyword>
<dbReference type="InterPro" id="IPR015421">
    <property type="entry name" value="PyrdxlP-dep_Trfase_major"/>
</dbReference>
<accession>A0ABV7YCT2</accession>
<gene>
    <name evidence="3" type="ORF">ACFOUW_13375</name>
</gene>
<dbReference type="Gene3D" id="3.40.640.10">
    <property type="entry name" value="Type I PLP-dependent aspartate aminotransferase-like (Major domain)"/>
    <property type="match status" value="1"/>
</dbReference>
<sequence>MSTGALAFEGGTPVRTRTLPPWPYVAEDEIEAAAAVLRSGRINYWTGTEGREFEREYAKAVGATYAVALANGTLALELALRAAGVQAGDEVIVPARTFVATASAAVAVGATPRVVDVDRDSGAMTADTVKPAITDRTKAIVPVHLGGWPAQMDELTALADSIQAKVVEDCAQANGATLDGKPVGSFGHAAAWSFCQDKIITTAGEGAMVTTDDEDIWRAVWEYKDHGKSYDAVYNKEHKPGFRWLHESFGTNARMTEVQAAIGRRALAKLDEWSGTRQRHAKTLDEGLNSIPALRVTTPPKNVRHAYYKYYVYVRPERLNAGWSRDKIMQAVTAEGVPCLSGSCSEIYLEKAFDTTGRPKHRLPIAQELGDTSLLVHVHPTLQDADIQDTVEAIQKVMAVAGH</sequence>
<dbReference type="InterPro" id="IPR000653">
    <property type="entry name" value="DegT/StrS_aminotransferase"/>
</dbReference>
<evidence type="ECO:0000256" key="1">
    <source>
        <dbReference type="ARBA" id="ARBA00001933"/>
    </source>
</evidence>
<organism evidence="3 4">
    <name type="scientific">Tenggerimyces flavus</name>
    <dbReference type="NCBI Taxonomy" id="1708749"/>
    <lineage>
        <taxon>Bacteria</taxon>
        <taxon>Bacillati</taxon>
        <taxon>Actinomycetota</taxon>
        <taxon>Actinomycetes</taxon>
        <taxon>Propionibacteriales</taxon>
        <taxon>Nocardioidaceae</taxon>
        <taxon>Tenggerimyces</taxon>
    </lineage>
</organism>
<comment type="similarity">
    <text evidence="2">Belongs to the DegT/DnrJ/EryC1 family.</text>
</comment>
<dbReference type="InterPro" id="IPR015424">
    <property type="entry name" value="PyrdxlP-dep_Trfase"/>
</dbReference>
<dbReference type="Pfam" id="PF01041">
    <property type="entry name" value="DegT_DnrJ_EryC1"/>
    <property type="match status" value="1"/>
</dbReference>
<dbReference type="CDD" id="cd00616">
    <property type="entry name" value="AHBA_syn"/>
    <property type="match status" value="1"/>
</dbReference>
<dbReference type="RefSeq" id="WP_205114567.1">
    <property type="nucleotide sequence ID" value="NZ_JAFBCM010000001.1"/>
</dbReference>
<name>A0ABV7YCT2_9ACTN</name>
<dbReference type="SUPFAM" id="SSF53383">
    <property type="entry name" value="PLP-dependent transferases"/>
    <property type="match status" value="1"/>
</dbReference>
<comment type="cofactor">
    <cofactor evidence="1">
        <name>pyridoxal 5'-phosphate</name>
        <dbReference type="ChEBI" id="CHEBI:597326"/>
    </cofactor>
</comment>
<proteinExistence type="inferred from homology"/>
<evidence type="ECO:0000313" key="3">
    <source>
        <dbReference type="EMBL" id="MFC3761830.1"/>
    </source>
</evidence>
<keyword evidence="4" id="KW-1185">Reference proteome</keyword>
<dbReference type="GO" id="GO:0008483">
    <property type="term" value="F:transaminase activity"/>
    <property type="evidence" value="ECO:0007669"/>
    <property type="project" value="UniProtKB-KW"/>
</dbReference>
<dbReference type="Gene3D" id="3.90.1150.10">
    <property type="entry name" value="Aspartate Aminotransferase, domain 1"/>
    <property type="match status" value="1"/>
</dbReference>
<reference evidence="4" key="1">
    <citation type="journal article" date="2019" name="Int. J. Syst. Evol. Microbiol.">
        <title>The Global Catalogue of Microorganisms (GCM) 10K type strain sequencing project: providing services to taxonomists for standard genome sequencing and annotation.</title>
        <authorList>
            <consortium name="The Broad Institute Genomics Platform"/>
            <consortium name="The Broad Institute Genome Sequencing Center for Infectious Disease"/>
            <person name="Wu L."/>
            <person name="Ma J."/>
        </authorList>
    </citation>
    <scope>NUCLEOTIDE SEQUENCE [LARGE SCALE GENOMIC DNA]</scope>
    <source>
        <strain evidence="4">CGMCC 4.7241</strain>
    </source>
</reference>
<keyword evidence="2" id="KW-0663">Pyridoxal phosphate</keyword>
<evidence type="ECO:0000313" key="4">
    <source>
        <dbReference type="Proteomes" id="UP001595699"/>
    </source>
</evidence>
<dbReference type="InterPro" id="IPR015422">
    <property type="entry name" value="PyrdxlP-dep_Trfase_small"/>
</dbReference>
<keyword evidence="3" id="KW-0032">Aminotransferase</keyword>
<dbReference type="PANTHER" id="PTHR30244">
    <property type="entry name" value="TRANSAMINASE"/>
    <property type="match status" value="1"/>
</dbReference>
<protein>
    <submittedName>
        <fullName evidence="3">DegT/DnrJ/EryC1/StrS family aminotransferase</fullName>
    </submittedName>
</protein>